<dbReference type="AlphaFoldDB" id="S6B6G3"/>
<protein>
    <submittedName>
        <fullName evidence="1">Uncharacterized protein</fullName>
    </submittedName>
</protein>
<organism evidence="1">
    <name type="scientific">Babesia bovis</name>
    <dbReference type="NCBI Taxonomy" id="5865"/>
    <lineage>
        <taxon>Eukaryota</taxon>
        <taxon>Sar</taxon>
        <taxon>Alveolata</taxon>
        <taxon>Apicomplexa</taxon>
        <taxon>Aconoidasida</taxon>
        <taxon>Piroplasmida</taxon>
        <taxon>Babesiidae</taxon>
        <taxon>Babesia</taxon>
    </lineage>
</organism>
<name>S6B6G3_BABBO</name>
<dbReference type="EMBL" id="AK440822">
    <property type="protein sequence ID" value="BAN64616.1"/>
    <property type="molecule type" value="mRNA"/>
</dbReference>
<sequence length="422" mass="47177">MATPRDFADFKDAEALVAEHLPDGFTCCAGLLPPQVARRIVKDFNDDGHSSVFEGTPSALLIEFPFRKLLLESRVVQRICYGMDDCNRPLFAKSSSPKNNLLLLDPARLTIYLKDRLDSTKRKLLMKCFTADIWLGFLKMLSLGIGERIRMVYAMSEDPIMDDELLCSLEDLQLELVSITSRFTNCNSPGYTLEDIETIILDGCSAALSTSQHINNKWDSMPEIGRTISELIVFLKNSIANINDLIAPGTHDANQEGGHSPVSPGNIDVGQLRECCTNIVRYLSKAASDLSIAKIKILERRDELFQRSDIFGAISQAVFKRGIHTTEFSVEEVVPMIVMSHCIGAYGIREWCIRYVVEKQVIAANVYEDELASRDDKHLSMLKPSAFFRTAGAVSPETKDFITILPIDLLQYMSNLSNKAVH</sequence>
<evidence type="ECO:0000313" key="1">
    <source>
        <dbReference type="EMBL" id="BAN64616.1"/>
    </source>
</evidence>
<reference evidence="1" key="1">
    <citation type="journal article" date="2014" name="BMC Genomics">
        <title>The Babesia bovis gene and promoter model: an update from full-length EST analysis.</title>
        <authorList>
            <person name="Yamagishi J."/>
            <person name="Wakaguri H."/>
            <person name="Yokoyama N."/>
            <person name="Yamashita R."/>
            <person name="Suzuki Y."/>
            <person name="Xuan X."/>
            <person name="Igarashi I."/>
        </authorList>
    </citation>
    <scope>NUCLEOTIDE SEQUENCE</scope>
    <source>
        <strain evidence="1">Texas</strain>
    </source>
</reference>
<dbReference type="VEuPathDB" id="PiroplasmaDB:BBOV_IV002580"/>
<proteinExistence type="evidence at transcript level"/>
<accession>S6B6G3</accession>
<gene>
    <name evidence="1" type="primary">BBOV_IV002580</name>
</gene>